<keyword evidence="2" id="KW-0596">Phosphopantetheine</keyword>
<dbReference type="SUPFAM" id="SSF52777">
    <property type="entry name" value="CoA-dependent acyltransferases"/>
    <property type="match status" value="4"/>
</dbReference>
<dbReference type="Gene3D" id="3.30.559.30">
    <property type="entry name" value="Nonribosomal peptide synthetase, condensation domain"/>
    <property type="match status" value="2"/>
</dbReference>
<evidence type="ECO:0000259" key="4">
    <source>
        <dbReference type="PROSITE" id="PS50075"/>
    </source>
</evidence>
<dbReference type="PROSITE" id="PS50075">
    <property type="entry name" value="CARRIER"/>
    <property type="match status" value="1"/>
</dbReference>
<organism evidence="5 6">
    <name type="scientific">Calothrix parietina FACHB-288</name>
    <dbReference type="NCBI Taxonomy" id="2692896"/>
    <lineage>
        <taxon>Bacteria</taxon>
        <taxon>Bacillati</taxon>
        <taxon>Cyanobacteriota</taxon>
        <taxon>Cyanophyceae</taxon>
        <taxon>Nostocales</taxon>
        <taxon>Calotrichaceae</taxon>
        <taxon>Calothrix</taxon>
    </lineage>
</organism>
<dbReference type="Pfam" id="PF18563">
    <property type="entry name" value="TubC_N"/>
    <property type="match status" value="1"/>
</dbReference>
<evidence type="ECO:0000313" key="6">
    <source>
        <dbReference type="Proteomes" id="UP000658514"/>
    </source>
</evidence>
<proteinExistence type="predicted"/>
<dbReference type="InterPro" id="IPR023213">
    <property type="entry name" value="CAT-like_dom_sf"/>
</dbReference>
<dbReference type="RefSeq" id="WP_190547533.1">
    <property type="nucleotide sequence ID" value="NZ_CAWPNO010000082.1"/>
</dbReference>
<accession>A0ABR8AH80</accession>
<dbReference type="Proteomes" id="UP000658514">
    <property type="component" value="Unassembled WGS sequence"/>
</dbReference>
<keyword evidence="3" id="KW-0597">Phosphoprotein</keyword>
<reference evidence="5 6" key="1">
    <citation type="journal article" date="2020" name="ISME J.">
        <title>Comparative genomics reveals insights into cyanobacterial evolution and habitat adaptation.</title>
        <authorList>
            <person name="Chen M.Y."/>
            <person name="Teng W.K."/>
            <person name="Zhao L."/>
            <person name="Hu C.X."/>
            <person name="Zhou Y.K."/>
            <person name="Han B.P."/>
            <person name="Song L.R."/>
            <person name="Shu W.S."/>
        </authorList>
    </citation>
    <scope>NUCLEOTIDE SEQUENCE [LARGE SCALE GENOMIC DNA]</scope>
    <source>
        <strain evidence="5 6">FACHB-288</strain>
    </source>
</reference>
<comment type="cofactor">
    <cofactor evidence="1">
        <name>pantetheine 4'-phosphate</name>
        <dbReference type="ChEBI" id="CHEBI:47942"/>
    </cofactor>
</comment>
<dbReference type="InterPro" id="IPR001242">
    <property type="entry name" value="Condensation_dom"/>
</dbReference>
<gene>
    <name evidence="5" type="ORF">H6G24_25960</name>
</gene>
<dbReference type="CDD" id="cd19531">
    <property type="entry name" value="LCL_NRPS-like"/>
    <property type="match status" value="2"/>
</dbReference>
<dbReference type="InterPro" id="IPR036736">
    <property type="entry name" value="ACP-like_sf"/>
</dbReference>
<keyword evidence="6" id="KW-1185">Reference proteome</keyword>
<sequence>MKTVDELLLELRYLDVKLWTEGNSLRYEAVRENLSPKLLAQLREQEAEIVAILQQSESDSHNLLAATTCFYGLSHGQLALWFISQIAPDSVANNIYLVARINSDVDLVAWRKVWQKIINRHTILRTTYTIRNGQPVQQINSHQEVNVEVINASTWCEADLKAQINLATNVIFDLESGPVLKVKLFNNNPQGNIQLIIMHHIAGDMWSLDLLLEEFEILYSAETNPEALDSVSLPFPKYQYTDYVRWQNEMLANNQDKLWAYWQEQLAGELPNLNWPGIHSHPRKQTYRGDSIIFKLDAELINQIKQLAKTQRASLYTITLAAFVALLYRYTGEEEILLGTPMVGRTVRKDFQKVVGHFTNISVLRCYLPNNPTFKELLNQIRSLVIGAIKHQEAPFSLLVDKINNKRDRTRFPLICTCFTWHKHCRFYDAKYPRKLDLNIEVLSELGVQRGGIFDINLKIIESGSDFYLSWEYSTDLFDSAMMTNMHSHYQNLLGEIFTNPEQKLRDLPLLTAWERHKLLAECTPHSTEYPQDKCIHELFTQQVELTPDAVAIVFAEQQLTYQQLNQLANQLAHYLKSLGVQSGTLVGICVESSLWKVIGLLGILKAGGAYVPLDPTASQENLGLILEATQISFLLTQTHLLANIPPQIADLICLVTEADIIDQSPQENPPVSVTSANLAYVSYQTGANSQLKGVSITHRSVVNLVIGNNYANFSNAEVILQLAPITADEATLEIWGSLLNGGRLIMLPNHKPSLLELAQILSQNQVTTIWLRGELFQLMVDKNLAELTQLKQVLITNVISVAHVKKLLQAAPKLKLINVYSVSENTTVTCYYPIIDTSEIDLNIPIGRPIGNTQIYLLDAQLQPVPMGIPGELYIGGDGLATGYYQNPELTATVFIPHPFNSHAGATLYKTGEFARYLANGNIELLPPINQQGKIRSYQSQNAKANLNLEPEHQEHKFIPPRTPTEAVIADIIASILGKEEIGVHDNFFVMGGNSLLAMQVIFRLRQAYQVTLPWRCMFEAPTVAELEKLITSYRQTDLGQTVPTITPVSPGQTEFPLSFAQSRLWLFDQLLGKNAIYNMPLAMRIAGNLNIPALESSIREIVQRHASLRTNFQVVKGLTVQVINLTPTVNLHIINLQNSPDPENAAHQLAKIEAHIPFDLAGDALIRAKLLQLPQQEYVLLLTLHHIVCDRWSLAILRQELSSLYAAYCAGDASPLPDLPIQYVDYTLWQWELLTTPVLQRQIKYWNRQLASVRKLQEIPTDKPRKLPPKFKGSSLHCDIDVELWEKLKTLSQTADVTMFMTLLTAFVTLLYRYSDREDILIGSTVPNRQQNTQNLIGLFANILVLRFHIQEHLSFSELLKQVKQVVTGADANQEVPFEQLLNNVLPENSLSQNPLQVMFNLETAPQIWQLPGLTVTPIITESTTAKCDLTLSIAETATELKTTWEYNSDLFERQTIVAMMDNFQSILANMAIAPQQTVGEIPRI</sequence>
<dbReference type="EMBL" id="JACJQH010000048">
    <property type="protein sequence ID" value="MBD2198885.1"/>
    <property type="molecule type" value="Genomic_DNA"/>
</dbReference>
<dbReference type="PANTHER" id="PTHR45527">
    <property type="entry name" value="NONRIBOSOMAL PEPTIDE SYNTHETASE"/>
    <property type="match status" value="1"/>
</dbReference>
<dbReference type="Gene3D" id="2.30.38.10">
    <property type="entry name" value="Luciferase, Domain 3"/>
    <property type="match status" value="1"/>
</dbReference>
<dbReference type="InterPro" id="IPR000873">
    <property type="entry name" value="AMP-dep_synth/lig_dom"/>
</dbReference>
<comment type="caution">
    <text evidence="5">The sequence shown here is derived from an EMBL/GenBank/DDBJ whole genome shotgun (WGS) entry which is preliminary data.</text>
</comment>
<protein>
    <submittedName>
        <fullName evidence="5">AMP-binding protein</fullName>
    </submittedName>
</protein>
<dbReference type="InterPro" id="IPR009081">
    <property type="entry name" value="PP-bd_ACP"/>
</dbReference>
<dbReference type="SUPFAM" id="SSF56801">
    <property type="entry name" value="Acetyl-CoA synthetase-like"/>
    <property type="match status" value="1"/>
</dbReference>
<dbReference type="PANTHER" id="PTHR45527:SF1">
    <property type="entry name" value="FATTY ACID SYNTHASE"/>
    <property type="match status" value="1"/>
</dbReference>
<dbReference type="InterPro" id="IPR044894">
    <property type="entry name" value="TubC_N_sf"/>
</dbReference>
<dbReference type="InterPro" id="IPR020806">
    <property type="entry name" value="PKS_PP-bd"/>
</dbReference>
<dbReference type="SMART" id="SM00823">
    <property type="entry name" value="PKS_PP"/>
    <property type="match status" value="1"/>
</dbReference>
<dbReference type="Pfam" id="PF00501">
    <property type="entry name" value="AMP-binding"/>
    <property type="match status" value="1"/>
</dbReference>
<dbReference type="Gene3D" id="1.10.1200.10">
    <property type="entry name" value="ACP-like"/>
    <property type="match status" value="1"/>
</dbReference>
<dbReference type="SUPFAM" id="SSF47336">
    <property type="entry name" value="ACP-like"/>
    <property type="match status" value="1"/>
</dbReference>
<dbReference type="Gene3D" id="3.40.50.980">
    <property type="match status" value="2"/>
</dbReference>
<dbReference type="Gene3D" id="1.10.10.1830">
    <property type="entry name" value="Non-ribosomal peptide synthase, adenylation domain"/>
    <property type="match status" value="1"/>
</dbReference>
<dbReference type="InterPro" id="IPR041464">
    <property type="entry name" value="TubC_N"/>
</dbReference>
<evidence type="ECO:0000256" key="3">
    <source>
        <dbReference type="ARBA" id="ARBA00022553"/>
    </source>
</evidence>
<evidence type="ECO:0000313" key="5">
    <source>
        <dbReference type="EMBL" id="MBD2198885.1"/>
    </source>
</evidence>
<dbReference type="Pfam" id="PF00668">
    <property type="entry name" value="Condensation"/>
    <property type="match status" value="2"/>
</dbReference>
<dbReference type="Gene3D" id="3.30.559.10">
    <property type="entry name" value="Chloramphenicol acetyltransferase-like domain"/>
    <property type="match status" value="2"/>
</dbReference>
<dbReference type="Pfam" id="PF00550">
    <property type="entry name" value="PP-binding"/>
    <property type="match status" value="1"/>
</dbReference>
<evidence type="ECO:0000256" key="2">
    <source>
        <dbReference type="ARBA" id="ARBA00022450"/>
    </source>
</evidence>
<name>A0ABR8AH80_9CYAN</name>
<evidence type="ECO:0000256" key="1">
    <source>
        <dbReference type="ARBA" id="ARBA00001957"/>
    </source>
</evidence>
<feature type="domain" description="Carrier" evidence="4">
    <location>
        <begin position="961"/>
        <end position="1036"/>
    </location>
</feature>